<protein>
    <submittedName>
        <fullName evidence="4">Flp pilus assembly protein</fullName>
    </submittedName>
</protein>
<keyword evidence="2" id="KW-0067">ATP-binding</keyword>
<comment type="caution">
    <text evidence="4">The sequence shown here is derived from an EMBL/GenBank/DDBJ whole genome shotgun (WGS) entry which is preliminary data.</text>
</comment>
<keyword evidence="5" id="KW-1185">Reference proteome</keyword>
<dbReference type="RefSeq" id="WP_088568895.1">
    <property type="nucleotide sequence ID" value="NZ_BDQM01000002.1"/>
</dbReference>
<dbReference type="Proteomes" id="UP000197068">
    <property type="component" value="Unassembled WGS sequence"/>
</dbReference>
<organism evidence="4 5">
    <name type="scientific">Colwellia marinimaniae</name>
    <dbReference type="NCBI Taxonomy" id="1513592"/>
    <lineage>
        <taxon>Bacteria</taxon>
        <taxon>Pseudomonadati</taxon>
        <taxon>Pseudomonadota</taxon>
        <taxon>Gammaproteobacteria</taxon>
        <taxon>Alteromonadales</taxon>
        <taxon>Colwelliaceae</taxon>
        <taxon>Colwellia</taxon>
    </lineage>
</organism>
<sequence>MNSKNINNVVDLPDGRLTVTDNFFKKKQSLPVHLAVLVICSEVNMQVTLTSQFNLISNLNVEFSEKIPEQFSQFELVILAINKDNDTCQQVIEKLALEHMPTLLLGDGIAADIIRTAMHHHVLDIIPFDDIEQELFNTLTLSANNILKTKKVAPVISIINGKSGSGASFITACLGEISANLCPDEIVLIDADLHYGSLADSLNLKANYFLTDALNEIDKLDNMAIKSMMTKRNNLSLLASKAYAQLDQEQNKNFKHLEQLIWKIKLNHDLILVDLSRGLDMLTLPLVSLSSQFLIVVQQNIVSLREAKALIQQLTERMGVSKNMIQIIVNRHSKKVTHISLNDIKKALLIDSVFYVSNNYQLASSCTDLGSPLAKLTENKIIHKEICTIIRNAFPIKFPKEKPNFFSKIFGGA</sequence>
<proteinExistence type="predicted"/>
<dbReference type="Gene3D" id="3.40.50.300">
    <property type="entry name" value="P-loop containing nucleotide triphosphate hydrolases"/>
    <property type="match status" value="1"/>
</dbReference>
<reference evidence="4 5" key="1">
    <citation type="submission" date="2017-06" db="EMBL/GenBank/DDBJ databases">
        <title>Whole Genome Sequences of Colwellia marinimaniae MTCD1.</title>
        <authorList>
            <person name="Kusumoto H."/>
            <person name="Inoue M."/>
            <person name="Tanikawa K."/>
            <person name="Maeji H."/>
            <person name="Cameron J.H."/>
            <person name="Bartlett D.H."/>
        </authorList>
    </citation>
    <scope>NUCLEOTIDE SEQUENCE [LARGE SCALE GENOMIC DNA]</scope>
    <source>
        <strain evidence="4 5">MTCD1</strain>
    </source>
</reference>
<evidence type="ECO:0000256" key="2">
    <source>
        <dbReference type="ARBA" id="ARBA00022840"/>
    </source>
</evidence>
<evidence type="ECO:0000259" key="3">
    <source>
        <dbReference type="Pfam" id="PF13614"/>
    </source>
</evidence>
<dbReference type="PANTHER" id="PTHR43384:SF6">
    <property type="entry name" value="SEPTUM SITE-DETERMINING PROTEIN MIND HOMOLOG, CHLOROPLASTIC"/>
    <property type="match status" value="1"/>
</dbReference>
<dbReference type="Pfam" id="PF13614">
    <property type="entry name" value="AAA_31"/>
    <property type="match status" value="1"/>
</dbReference>
<dbReference type="InterPro" id="IPR025669">
    <property type="entry name" value="AAA_dom"/>
</dbReference>
<dbReference type="InterPro" id="IPR050625">
    <property type="entry name" value="ParA/MinD_ATPase"/>
</dbReference>
<gene>
    <name evidence="4" type="ORF">MTCD1_00472</name>
</gene>
<dbReference type="PANTHER" id="PTHR43384">
    <property type="entry name" value="SEPTUM SITE-DETERMINING PROTEIN MIND HOMOLOG, CHLOROPLASTIC-RELATED"/>
    <property type="match status" value="1"/>
</dbReference>
<evidence type="ECO:0000256" key="1">
    <source>
        <dbReference type="ARBA" id="ARBA00022741"/>
    </source>
</evidence>
<name>A0ABQ0MR85_9GAMM</name>
<dbReference type="InterPro" id="IPR027417">
    <property type="entry name" value="P-loop_NTPase"/>
</dbReference>
<dbReference type="SUPFAM" id="SSF52540">
    <property type="entry name" value="P-loop containing nucleoside triphosphate hydrolases"/>
    <property type="match status" value="1"/>
</dbReference>
<dbReference type="EMBL" id="BDQM01000002">
    <property type="protein sequence ID" value="GAW94874.1"/>
    <property type="molecule type" value="Genomic_DNA"/>
</dbReference>
<feature type="domain" description="AAA" evidence="3">
    <location>
        <begin position="155"/>
        <end position="316"/>
    </location>
</feature>
<keyword evidence="1" id="KW-0547">Nucleotide-binding</keyword>
<evidence type="ECO:0000313" key="4">
    <source>
        <dbReference type="EMBL" id="GAW94874.1"/>
    </source>
</evidence>
<accession>A0ABQ0MR85</accession>
<evidence type="ECO:0000313" key="5">
    <source>
        <dbReference type="Proteomes" id="UP000197068"/>
    </source>
</evidence>